<evidence type="ECO:0000256" key="3">
    <source>
        <dbReference type="SAM" id="MobiDB-lite"/>
    </source>
</evidence>
<dbReference type="Pfam" id="PF13041">
    <property type="entry name" value="PPR_2"/>
    <property type="match status" value="2"/>
</dbReference>
<feature type="region of interest" description="Disordered" evidence="3">
    <location>
        <begin position="361"/>
        <end position="385"/>
    </location>
</feature>
<organism evidence="5 6">
    <name type="scientific">Sesamum angolense</name>
    <dbReference type="NCBI Taxonomy" id="2727404"/>
    <lineage>
        <taxon>Eukaryota</taxon>
        <taxon>Viridiplantae</taxon>
        <taxon>Streptophyta</taxon>
        <taxon>Embryophyta</taxon>
        <taxon>Tracheophyta</taxon>
        <taxon>Spermatophyta</taxon>
        <taxon>Magnoliopsida</taxon>
        <taxon>eudicotyledons</taxon>
        <taxon>Gunneridae</taxon>
        <taxon>Pentapetalae</taxon>
        <taxon>asterids</taxon>
        <taxon>lamiids</taxon>
        <taxon>Lamiales</taxon>
        <taxon>Pedaliaceae</taxon>
        <taxon>Sesamum</taxon>
    </lineage>
</organism>
<dbReference type="InterPro" id="IPR036047">
    <property type="entry name" value="F-box-like_dom_sf"/>
</dbReference>
<dbReference type="NCBIfam" id="TIGR00756">
    <property type="entry name" value="PPR"/>
    <property type="match status" value="6"/>
</dbReference>
<dbReference type="InterPro" id="IPR050796">
    <property type="entry name" value="SCF_F-box_component"/>
</dbReference>
<evidence type="ECO:0000313" key="6">
    <source>
        <dbReference type="Proteomes" id="UP001289374"/>
    </source>
</evidence>
<dbReference type="EMBL" id="JACGWL010000007">
    <property type="protein sequence ID" value="KAK4398857.1"/>
    <property type="molecule type" value="Genomic_DNA"/>
</dbReference>
<evidence type="ECO:0000256" key="2">
    <source>
        <dbReference type="PROSITE-ProRule" id="PRU00708"/>
    </source>
</evidence>
<gene>
    <name evidence="5" type="ORF">Sango_1361200</name>
</gene>
<dbReference type="Pfam" id="PF12854">
    <property type="entry name" value="PPR_1"/>
    <property type="match status" value="1"/>
</dbReference>
<dbReference type="InterPro" id="IPR001810">
    <property type="entry name" value="F-box_dom"/>
</dbReference>
<dbReference type="PROSITE" id="PS51375">
    <property type="entry name" value="PPR"/>
    <property type="match status" value="5"/>
</dbReference>
<feature type="repeat" description="PPR" evidence="2">
    <location>
        <begin position="1189"/>
        <end position="1223"/>
    </location>
</feature>
<feature type="repeat" description="PPR" evidence="2">
    <location>
        <begin position="999"/>
        <end position="1033"/>
    </location>
</feature>
<dbReference type="Pfam" id="PF13812">
    <property type="entry name" value="PPR_3"/>
    <property type="match status" value="1"/>
</dbReference>
<feature type="repeat" description="PPR" evidence="2">
    <location>
        <begin position="1154"/>
        <end position="1188"/>
    </location>
</feature>
<dbReference type="InterPro" id="IPR017451">
    <property type="entry name" value="F-box-assoc_interact_dom"/>
</dbReference>
<keyword evidence="1" id="KW-0677">Repeat</keyword>
<accession>A0AAE1WSK7</accession>
<evidence type="ECO:0000313" key="5">
    <source>
        <dbReference type="EMBL" id="KAK4398857.1"/>
    </source>
</evidence>
<feature type="repeat" description="PPR" evidence="2">
    <location>
        <begin position="1119"/>
        <end position="1153"/>
    </location>
</feature>
<feature type="compositionally biased region" description="Basic and acidic residues" evidence="3">
    <location>
        <begin position="374"/>
        <end position="385"/>
    </location>
</feature>
<dbReference type="Gene3D" id="1.20.1280.50">
    <property type="match status" value="2"/>
</dbReference>
<dbReference type="CDD" id="cd22157">
    <property type="entry name" value="F-box_AtFBW1-like"/>
    <property type="match status" value="2"/>
</dbReference>
<feature type="domain" description="F-box" evidence="4">
    <location>
        <begin position="591"/>
        <end position="636"/>
    </location>
</feature>
<dbReference type="PROSITE" id="PS50181">
    <property type="entry name" value="FBOX"/>
    <property type="match status" value="2"/>
</dbReference>
<name>A0AAE1WSK7_9LAMI</name>
<dbReference type="InterPro" id="IPR011990">
    <property type="entry name" value="TPR-like_helical_dom_sf"/>
</dbReference>
<comment type="caution">
    <text evidence="5">The sequence shown here is derived from an EMBL/GenBank/DDBJ whole genome shotgun (WGS) entry which is preliminary data.</text>
</comment>
<dbReference type="Pfam" id="PF00646">
    <property type="entry name" value="F-box"/>
    <property type="match status" value="2"/>
</dbReference>
<proteinExistence type="predicted"/>
<feature type="repeat" description="PPR" evidence="2">
    <location>
        <begin position="1052"/>
        <end position="1086"/>
    </location>
</feature>
<reference evidence="5" key="1">
    <citation type="submission" date="2020-06" db="EMBL/GenBank/DDBJ databases">
        <authorList>
            <person name="Li T."/>
            <person name="Hu X."/>
            <person name="Zhang T."/>
            <person name="Song X."/>
            <person name="Zhang H."/>
            <person name="Dai N."/>
            <person name="Sheng W."/>
            <person name="Hou X."/>
            <person name="Wei L."/>
        </authorList>
    </citation>
    <scope>NUCLEOTIDE SEQUENCE</scope>
    <source>
        <strain evidence="5">K16</strain>
        <tissue evidence="5">Leaf</tissue>
    </source>
</reference>
<dbReference type="InterPro" id="IPR006527">
    <property type="entry name" value="F-box-assoc_dom_typ1"/>
</dbReference>
<dbReference type="PANTHER" id="PTHR31672:SF13">
    <property type="entry name" value="F-BOX PROTEIN CPR30-LIKE"/>
    <property type="match status" value="1"/>
</dbReference>
<dbReference type="AlphaFoldDB" id="A0AAE1WSK7"/>
<feature type="domain" description="F-box" evidence="4">
    <location>
        <begin position="1"/>
        <end position="43"/>
    </location>
</feature>
<dbReference type="SMART" id="SM00256">
    <property type="entry name" value="FBOX"/>
    <property type="match status" value="2"/>
</dbReference>
<evidence type="ECO:0000256" key="1">
    <source>
        <dbReference type="ARBA" id="ARBA00022737"/>
    </source>
</evidence>
<dbReference type="SUPFAM" id="SSF81383">
    <property type="entry name" value="F-box domain"/>
    <property type="match status" value="2"/>
</dbReference>
<dbReference type="NCBIfam" id="TIGR01640">
    <property type="entry name" value="F_box_assoc_1"/>
    <property type="match status" value="2"/>
</dbReference>
<dbReference type="InterPro" id="IPR002885">
    <property type="entry name" value="PPR_rpt"/>
</dbReference>
<dbReference type="Gene3D" id="1.25.40.10">
    <property type="entry name" value="Tetratricopeptide repeat domain"/>
    <property type="match status" value="3"/>
</dbReference>
<protein>
    <submittedName>
        <fullName evidence="5">F-box protein CPR1</fullName>
    </submittedName>
</protein>
<dbReference type="PANTHER" id="PTHR31672">
    <property type="entry name" value="BNACNNG10540D PROTEIN"/>
    <property type="match status" value="1"/>
</dbReference>
<dbReference type="Proteomes" id="UP001289374">
    <property type="component" value="Unassembled WGS sequence"/>
</dbReference>
<dbReference type="Pfam" id="PF07734">
    <property type="entry name" value="FBA_1"/>
    <property type="match status" value="2"/>
</dbReference>
<reference evidence="5" key="2">
    <citation type="journal article" date="2024" name="Plant">
        <title>Genomic evolution and insights into agronomic trait innovations of Sesamum species.</title>
        <authorList>
            <person name="Miao H."/>
            <person name="Wang L."/>
            <person name="Qu L."/>
            <person name="Liu H."/>
            <person name="Sun Y."/>
            <person name="Le M."/>
            <person name="Wang Q."/>
            <person name="Wei S."/>
            <person name="Zheng Y."/>
            <person name="Lin W."/>
            <person name="Duan Y."/>
            <person name="Cao H."/>
            <person name="Xiong S."/>
            <person name="Wang X."/>
            <person name="Wei L."/>
            <person name="Li C."/>
            <person name="Ma Q."/>
            <person name="Ju M."/>
            <person name="Zhao R."/>
            <person name="Li G."/>
            <person name="Mu C."/>
            <person name="Tian Q."/>
            <person name="Mei H."/>
            <person name="Zhang T."/>
            <person name="Gao T."/>
            <person name="Zhang H."/>
        </authorList>
    </citation>
    <scope>NUCLEOTIDE SEQUENCE</scope>
    <source>
        <strain evidence="5">K16</strain>
    </source>
</reference>
<sequence>MLNLPQEIVTDILSRLPVKSLLRFRCVSKPWRSLIDSKDFVKLHLHQSTETNSNRCLLIEDTLLDIFAVDLDSFERLDLGDPPLNDYGMANSCNGLVLAVSDRPVLWNPSTRKLKELPPTPLESPGDVKVYVNELYGFGYDSKSDDYKVVRVTEVGDGQDGEYLYSETKIYSLKSNSWTRVDNYPHILPSGKRVWGVYLNDALHTVVKHCHHCESIMAFDLGTAKHHELPRPDLTGENIGVASVEVMGGYLTVLVPRKMNISEIWVMKEYGVKESWTKLLCFVPPIAEPYMNLTPLAYLKKGDEVLLNYDGRCLLAYSLRKRAVRIVDVPGLVPQFYDVAFFGTSFYAEVCVGSLVSLDSPSEDDGSEKQSVQDQEKANEDNNNRDDFLSVGFKLVLAGAFGDEEAISRNVLMEPFNPSGVGLNQTAFTPVSIAGSCNGLVLLVFKYGNIVLWNRSTRKPSKLPTLSLEYFKSYGVNHVQEQYGWAMILIRMTTIRLLGWSGMAFLWVVCRSPQAHICSLNSNSWKKVKDFPLIVAFYLAKEEYYEVPKPEHSGVDLGLSSVEVLGGDAFLSVGHVNENENAEGLGCIERLTEMPTLPFEIIEDILRRLPVKTLKRFRAVAKSWCFLIDSENFIKLHLRQSLVSNSHRSLILGGLGLYAIDLDSLDKTHVIKPPFYYKSVDGISNSCNGIVLVMSEPPVLWNPFSRDYKVLPECSVEYPVELDSYSKTSYGFGYDSTNDDYKVVRVVEFRNETTHVWTHSETTIYSLKLNCWRRIEGFPYPLPFLRGYWRVHINGALHTPVEEFHIHEARIMAFSVEREKHYEVTMPPGIRTRGVDMSLDVIGGCLSLVCAQRSRVVIWVMKEYGVKESWTKLLSICPPAIERDHFVKPLAYSREGDKILLNCDDKRLVWYDLSKKTVENVSVDGMPFIFYAEACVESLISFGCPDAVKKRVQERKKERKIKQLRNQMMNNNWKKLTRLFCQDQCSRDMLDDKAGLKPDTHTYTSFITGHCRRNDLGSASKIFMTMPQKGCQRRLEALSLFQEMKDKGCEPNIHTYTVLIDGACKDGMLDEARKILGTMLDNRLVPNVVTYNALVDGFWCVDKAYGIFDSLKEKGIKANEVMYTALIDGYCNVEKVDCALALFERMVTEGCLPNSYTYNVLINGLCKVKKLAEALEYLARMLEAGMKPTIVTYSIIIDQMLKEFDYDNAYRVLNHMIALGYKPDVCTYTSFLLAYCN</sequence>
<keyword evidence="6" id="KW-1185">Reference proteome</keyword>
<evidence type="ECO:0000259" key="4">
    <source>
        <dbReference type="PROSITE" id="PS50181"/>
    </source>
</evidence>